<proteinExistence type="inferred from homology"/>
<keyword evidence="4" id="KW-0808">Transferase</keyword>
<dbReference type="GO" id="GO:0016780">
    <property type="term" value="F:phosphotransferase activity, for other substituted phosphate groups"/>
    <property type="evidence" value="ECO:0007669"/>
    <property type="project" value="TreeGrafter"/>
</dbReference>
<evidence type="ECO:0000256" key="1">
    <source>
        <dbReference type="ARBA" id="ARBA00006464"/>
    </source>
</evidence>
<name>A0A4Y8VD61_9BACT</name>
<keyword evidence="2" id="KW-0812">Transmembrane</keyword>
<feature type="transmembrane region" description="Helical" evidence="2">
    <location>
        <begin position="7"/>
        <end position="28"/>
    </location>
</feature>
<dbReference type="EMBL" id="SGVY01000040">
    <property type="protein sequence ID" value="TFH77263.1"/>
    <property type="molecule type" value="Genomic_DNA"/>
</dbReference>
<evidence type="ECO:0000256" key="2">
    <source>
        <dbReference type="SAM" id="Phobius"/>
    </source>
</evidence>
<evidence type="ECO:0000313" key="5">
    <source>
        <dbReference type="Proteomes" id="UP000297872"/>
    </source>
</evidence>
<dbReference type="RefSeq" id="WP_134844091.1">
    <property type="nucleotide sequence ID" value="NZ_SGVY01000040.1"/>
</dbReference>
<reference evidence="4 5" key="1">
    <citation type="submission" date="2019-02" db="EMBL/GenBank/DDBJ databases">
        <title>Draft Genome Sequence of the Prevotella sp. BCRC 81118, Isolated from Human Feces.</title>
        <authorList>
            <person name="Huang C.-H."/>
        </authorList>
    </citation>
    <scope>NUCLEOTIDE SEQUENCE [LARGE SCALE GENOMIC DNA]</scope>
    <source>
        <strain evidence="4 5">BCRC 81118</strain>
    </source>
</reference>
<gene>
    <name evidence="4" type="ORF">EXN75_12675</name>
</gene>
<feature type="domain" description="Bacterial sugar transferase" evidence="3">
    <location>
        <begin position="3"/>
        <end position="194"/>
    </location>
</feature>
<dbReference type="Proteomes" id="UP000297872">
    <property type="component" value="Unassembled WGS sequence"/>
</dbReference>
<evidence type="ECO:0000259" key="3">
    <source>
        <dbReference type="Pfam" id="PF02397"/>
    </source>
</evidence>
<sequence>MIRFFDILFSIIGLVLLSPLFTVLYLLIRIESQGGGFYSQERIGKNGKPFKLFKFRSMRIGSDKKGLITIGEKDNRITKTGFILRKYKLDELPQLWNVFIGDMSLVGPRPEVKKYTDLYTEEQKQVLQVRPGITDWASIKYVDENKILGESKDPDDAYVNLIMPNKIKLNMVYIQHQTLGEYFKIIFTTFKEIVR</sequence>
<organism evidence="4 5">
    <name type="scientific">Segatella hominis</name>
    <dbReference type="NCBI Taxonomy" id="2518605"/>
    <lineage>
        <taxon>Bacteria</taxon>
        <taxon>Pseudomonadati</taxon>
        <taxon>Bacteroidota</taxon>
        <taxon>Bacteroidia</taxon>
        <taxon>Bacteroidales</taxon>
        <taxon>Prevotellaceae</taxon>
        <taxon>Segatella</taxon>
    </lineage>
</organism>
<keyword evidence="2" id="KW-0472">Membrane</keyword>
<accession>A0A4Y8VD61</accession>
<dbReference type="GeneID" id="302996132"/>
<dbReference type="AlphaFoldDB" id="A0A4Y8VD61"/>
<keyword evidence="2" id="KW-1133">Transmembrane helix</keyword>
<evidence type="ECO:0000313" key="4">
    <source>
        <dbReference type="EMBL" id="TFH77263.1"/>
    </source>
</evidence>
<comment type="similarity">
    <text evidence="1">Belongs to the bacterial sugar transferase family.</text>
</comment>
<comment type="caution">
    <text evidence="4">The sequence shown here is derived from an EMBL/GenBank/DDBJ whole genome shotgun (WGS) entry which is preliminary data.</text>
</comment>
<dbReference type="OrthoDB" id="9808602at2"/>
<dbReference type="PANTHER" id="PTHR30576:SF20">
    <property type="entry name" value="QUINOVOSAMINEPHOSPHOTRANSFERAE-RELATED"/>
    <property type="match status" value="1"/>
</dbReference>
<dbReference type="PANTHER" id="PTHR30576">
    <property type="entry name" value="COLANIC BIOSYNTHESIS UDP-GLUCOSE LIPID CARRIER TRANSFERASE"/>
    <property type="match status" value="1"/>
</dbReference>
<protein>
    <submittedName>
        <fullName evidence="4">Sugar transferase</fullName>
    </submittedName>
</protein>
<dbReference type="Pfam" id="PF02397">
    <property type="entry name" value="Bac_transf"/>
    <property type="match status" value="1"/>
</dbReference>
<keyword evidence="5" id="KW-1185">Reference proteome</keyword>
<dbReference type="InterPro" id="IPR003362">
    <property type="entry name" value="Bact_transf"/>
</dbReference>